<feature type="region of interest" description="Disordered" evidence="1">
    <location>
        <begin position="179"/>
        <end position="231"/>
    </location>
</feature>
<dbReference type="Proteomes" id="UP000016922">
    <property type="component" value="Unassembled WGS sequence"/>
</dbReference>
<evidence type="ECO:0000313" key="2">
    <source>
        <dbReference type="EMBL" id="EPE29793.1"/>
    </source>
</evidence>
<dbReference type="RefSeq" id="XP_008083902.1">
    <property type="nucleotide sequence ID" value="XM_008085711.1"/>
</dbReference>
<gene>
    <name evidence="2" type="ORF">GLAREA_00953</name>
</gene>
<feature type="region of interest" description="Disordered" evidence="1">
    <location>
        <begin position="1"/>
        <end position="30"/>
    </location>
</feature>
<dbReference type="KEGG" id="glz:GLAREA_00953"/>
<keyword evidence="3" id="KW-1185">Reference proteome</keyword>
<dbReference type="EMBL" id="KE145367">
    <property type="protein sequence ID" value="EPE29793.1"/>
    <property type="molecule type" value="Genomic_DNA"/>
</dbReference>
<protein>
    <submittedName>
        <fullName evidence="2">Uncharacterized protein</fullName>
    </submittedName>
</protein>
<accession>S3DTU3</accession>
<feature type="compositionally biased region" description="Polar residues" evidence="1">
    <location>
        <begin position="1"/>
        <end position="16"/>
    </location>
</feature>
<feature type="compositionally biased region" description="Low complexity" evidence="1">
    <location>
        <begin position="201"/>
        <end position="215"/>
    </location>
</feature>
<evidence type="ECO:0000256" key="1">
    <source>
        <dbReference type="SAM" id="MobiDB-lite"/>
    </source>
</evidence>
<feature type="compositionally biased region" description="Polar residues" evidence="1">
    <location>
        <begin position="179"/>
        <end position="193"/>
    </location>
</feature>
<proteinExistence type="predicted"/>
<dbReference type="AlphaFoldDB" id="S3DTU3"/>
<dbReference type="HOGENOM" id="CLU_866124_0_0_1"/>
<organism evidence="2 3">
    <name type="scientific">Glarea lozoyensis (strain ATCC 20868 / MF5171)</name>
    <dbReference type="NCBI Taxonomy" id="1116229"/>
    <lineage>
        <taxon>Eukaryota</taxon>
        <taxon>Fungi</taxon>
        <taxon>Dikarya</taxon>
        <taxon>Ascomycota</taxon>
        <taxon>Pezizomycotina</taxon>
        <taxon>Leotiomycetes</taxon>
        <taxon>Helotiales</taxon>
        <taxon>Helotiaceae</taxon>
        <taxon>Glarea</taxon>
    </lineage>
</organism>
<reference evidence="2 3" key="1">
    <citation type="journal article" date="2013" name="BMC Genomics">
        <title>Genomics-driven discovery of the pneumocandin biosynthetic gene cluster in the fungus Glarea lozoyensis.</title>
        <authorList>
            <person name="Chen L."/>
            <person name="Yue Q."/>
            <person name="Zhang X."/>
            <person name="Xiang M."/>
            <person name="Wang C."/>
            <person name="Li S."/>
            <person name="Che Y."/>
            <person name="Ortiz-Lopez F.J."/>
            <person name="Bills G.F."/>
            <person name="Liu X."/>
            <person name="An Z."/>
        </authorList>
    </citation>
    <scope>NUCLEOTIDE SEQUENCE [LARGE SCALE GENOMIC DNA]</scope>
    <source>
        <strain evidence="3">ATCC 20868 / MF5171</strain>
    </source>
</reference>
<sequence>MHPSTKTQPSPSSHQPITLGKKKITPRKEPLQRYRYVQPRNRIEEIQERYGRKPSPNELRAIDSLPTVPVTELADKSPVGLRIHYLLTQSEDRRDVSLLEEAGRLIWQQIFEPERCGEVRVSGRMKYIGPFEKSKTSQDRRGVADVRNGNTMVTNAGSQASTNTAESRIVGNTMAQGQFTPSTVTSQKPTFQNTSHKPTHSHTTQHPPRPQTTTSKPFTFIRSFQPPPQTAPLSQITLATCDNRQNDHPSASTAPKQTPFRNTQQVAQYSLAVLTFLNRESDLEELQVRSRALVSGYLDPSAAQKDKLDEFLMKCHGGSGM</sequence>
<dbReference type="OrthoDB" id="3549890at2759"/>
<name>S3DTU3_GLAL2</name>
<evidence type="ECO:0000313" key="3">
    <source>
        <dbReference type="Proteomes" id="UP000016922"/>
    </source>
</evidence>
<dbReference type="GeneID" id="19460011"/>